<dbReference type="InterPro" id="IPR029157">
    <property type="entry name" value="CEP44_CC"/>
</dbReference>
<dbReference type="InParanoid" id="A0A2I4CGD9"/>
<feature type="compositionally biased region" description="Polar residues" evidence="9">
    <location>
        <begin position="165"/>
        <end position="178"/>
    </location>
</feature>
<dbReference type="AlphaFoldDB" id="A0A2I4CGD9"/>
<evidence type="ECO:0000256" key="9">
    <source>
        <dbReference type="SAM" id="MobiDB-lite"/>
    </source>
</evidence>
<dbReference type="GO" id="GO:0005813">
    <property type="term" value="C:centrosome"/>
    <property type="evidence" value="ECO:0007669"/>
    <property type="project" value="TreeGrafter"/>
</dbReference>
<evidence type="ECO:0000313" key="12">
    <source>
        <dbReference type="RefSeq" id="XP_013879053.1"/>
    </source>
</evidence>
<keyword evidence="7" id="KW-0206">Cytoskeleton</keyword>
<dbReference type="CTD" id="80817"/>
<organism evidence="11 12">
    <name type="scientific">Austrofundulus limnaeus</name>
    <name type="common">Annual killifish</name>
    <dbReference type="NCBI Taxonomy" id="52670"/>
    <lineage>
        <taxon>Eukaryota</taxon>
        <taxon>Metazoa</taxon>
        <taxon>Chordata</taxon>
        <taxon>Craniata</taxon>
        <taxon>Vertebrata</taxon>
        <taxon>Euteleostomi</taxon>
        <taxon>Actinopterygii</taxon>
        <taxon>Neopterygii</taxon>
        <taxon>Teleostei</taxon>
        <taxon>Neoteleostei</taxon>
        <taxon>Acanthomorphata</taxon>
        <taxon>Ovalentaria</taxon>
        <taxon>Atherinomorphae</taxon>
        <taxon>Cyprinodontiformes</taxon>
        <taxon>Rivulidae</taxon>
        <taxon>Austrofundulus</taxon>
    </lineage>
</organism>
<keyword evidence="5" id="KW-0963">Cytoplasm</keyword>
<dbReference type="InterPro" id="IPR033603">
    <property type="entry name" value="CEP44"/>
</dbReference>
<sequence length="322" mass="35924">MLSAGDVQSSLRKLESLLRRIKYPGPVDYNGRLCKGDPSAFLPIMSFTLTTFSVPLAEQLVAAGLELSSKTDLRFTDTVYKVLRDVFHFKPVLSKQQFLQLGFSQRKVSFLCDVIDLVLQRHCQLKKVLKKPFVARRLEAHCAVTHGPEEDPPPSHDAACASHTEVYSSGSSGQQSPNLPRAESTENIFCSSEVERRLSALEAQLQDLLPALNKLNSLEKRLEELEKCTNIDKSDGAFITISRDSWENLMSRIILLETKDELRNPQMIVSLQGQSSASSHSFSSISDASQVEIKERLERISTMLKNSSGLLQNTESFTSTCK</sequence>
<dbReference type="PANTHER" id="PTHR31477:SF1">
    <property type="entry name" value="CENTROSOMAL PROTEIN OF 44 KDA"/>
    <property type="match status" value="1"/>
</dbReference>
<evidence type="ECO:0000256" key="6">
    <source>
        <dbReference type="ARBA" id="ARBA00023054"/>
    </source>
</evidence>
<keyword evidence="6" id="KW-0175">Coiled coil</keyword>
<evidence type="ECO:0000256" key="8">
    <source>
        <dbReference type="ARBA" id="ARBA00046235"/>
    </source>
</evidence>
<dbReference type="Pfam" id="PF15007">
    <property type="entry name" value="CEP44"/>
    <property type="match status" value="1"/>
</dbReference>
<dbReference type="GO" id="GO:0030496">
    <property type="term" value="C:midbody"/>
    <property type="evidence" value="ECO:0007669"/>
    <property type="project" value="UniProtKB-SubCell"/>
</dbReference>
<comment type="subcellular location">
    <subcellularLocation>
        <location evidence="1">Cytoplasm</location>
        <location evidence="1">Cytoskeleton</location>
        <location evidence="1">Microtubule organizing center</location>
        <location evidence="1">Centrosome</location>
        <location evidence="1">Centriole</location>
    </subcellularLocation>
    <subcellularLocation>
        <location evidence="3">Cytoplasm</location>
        <location evidence="3">Cytoskeleton</location>
        <location evidence="3">Spindle pole</location>
    </subcellularLocation>
    <subcellularLocation>
        <location evidence="2">Midbody</location>
    </subcellularLocation>
</comment>
<dbReference type="GO" id="GO:0005814">
    <property type="term" value="C:centriole"/>
    <property type="evidence" value="ECO:0007669"/>
    <property type="project" value="UniProtKB-SubCell"/>
</dbReference>
<dbReference type="GO" id="GO:0000922">
    <property type="term" value="C:spindle pole"/>
    <property type="evidence" value="ECO:0007669"/>
    <property type="project" value="UniProtKB-SubCell"/>
</dbReference>
<gene>
    <name evidence="12" type="primary">cep44</name>
</gene>
<feature type="region of interest" description="Disordered" evidence="9">
    <location>
        <begin position="145"/>
        <end position="182"/>
    </location>
</feature>
<evidence type="ECO:0000256" key="3">
    <source>
        <dbReference type="ARBA" id="ARBA00004647"/>
    </source>
</evidence>
<dbReference type="RefSeq" id="XP_013879053.1">
    <property type="nucleotide sequence ID" value="XM_014023599.1"/>
</dbReference>
<dbReference type="STRING" id="52670.A0A2I4CGD9"/>
<dbReference type="Proteomes" id="UP000192220">
    <property type="component" value="Unplaced"/>
</dbReference>
<protein>
    <recommendedName>
        <fullName evidence="4">Centrosomal protein of 44 kDa</fullName>
    </recommendedName>
</protein>
<comment type="function">
    <text evidence="8">Centriole-enriched microtubule-binding protein involved in centriole biogenesis. In collaboration with CEP295 and POC1B, is required for the centriole-to-centrosome conversion by ensuring the formation of bona fide centriole wall. Functions as a linker component that maintains centrosome cohesion. Associates with CROCC and regulates its stability and localization to the centrosome.</text>
</comment>
<evidence type="ECO:0000256" key="2">
    <source>
        <dbReference type="ARBA" id="ARBA00004214"/>
    </source>
</evidence>
<dbReference type="GO" id="GO:0010457">
    <property type="term" value="P:centriole-centriole cohesion"/>
    <property type="evidence" value="ECO:0007669"/>
    <property type="project" value="TreeGrafter"/>
</dbReference>
<evidence type="ECO:0000256" key="5">
    <source>
        <dbReference type="ARBA" id="ARBA00022490"/>
    </source>
</evidence>
<evidence type="ECO:0000256" key="1">
    <source>
        <dbReference type="ARBA" id="ARBA00004114"/>
    </source>
</evidence>
<dbReference type="GeneID" id="106528431"/>
<proteinExistence type="predicted"/>
<evidence type="ECO:0000313" key="11">
    <source>
        <dbReference type="Proteomes" id="UP000192220"/>
    </source>
</evidence>
<name>A0A2I4CGD9_AUSLI</name>
<dbReference type="FunCoup" id="A0A2I4CGD9">
    <property type="interactions" value="682"/>
</dbReference>
<evidence type="ECO:0000256" key="4">
    <source>
        <dbReference type="ARBA" id="ARBA00014053"/>
    </source>
</evidence>
<dbReference type="PANTHER" id="PTHR31477">
    <property type="entry name" value="CENTROSOMAL PROTEIN OF 44 KDA"/>
    <property type="match status" value="1"/>
</dbReference>
<dbReference type="KEGG" id="alim:106528431"/>
<keyword evidence="11" id="KW-1185">Reference proteome</keyword>
<reference evidence="12" key="1">
    <citation type="submission" date="2025-08" db="UniProtKB">
        <authorList>
            <consortium name="RefSeq"/>
        </authorList>
    </citation>
    <scope>IDENTIFICATION</scope>
</reference>
<accession>A0A2I4CGD9</accession>
<feature type="domain" description="Centrosomal CEP44" evidence="10">
    <location>
        <begin position="6"/>
        <end position="128"/>
    </location>
</feature>
<dbReference type="GO" id="GO:0007099">
    <property type="term" value="P:centriole replication"/>
    <property type="evidence" value="ECO:0007669"/>
    <property type="project" value="TreeGrafter"/>
</dbReference>
<dbReference type="OrthoDB" id="259598at2759"/>
<evidence type="ECO:0000256" key="7">
    <source>
        <dbReference type="ARBA" id="ARBA00023212"/>
    </source>
</evidence>
<evidence type="ECO:0000259" key="10">
    <source>
        <dbReference type="Pfam" id="PF15007"/>
    </source>
</evidence>